<evidence type="ECO:0000313" key="6">
    <source>
        <dbReference type="Proteomes" id="UP000006334"/>
    </source>
</evidence>
<dbReference type="InterPro" id="IPR036388">
    <property type="entry name" value="WH-like_DNA-bd_sf"/>
</dbReference>
<dbReference type="NCBIfam" id="NF008365">
    <property type="entry name" value="PRK11161.1"/>
    <property type="match status" value="1"/>
</dbReference>
<sequence length="245" mass="28013">MSKPNDFSIRCQNCSFNHLCIPVALNQTEMQSLDEIIERKRPLHKNDQLTIPGQKFTSLFAVRTGSFKSYITSPDGEQQITGFHFPGDVVGFDGLYSEKYQSYTQAMETSMVCELPYDKLDTMSAQLPTLRKEMLKIMSTEINQDHSLMMLLNKRTAEERLAHFLINLSDRFKSRGFSPAEFNLTMTRNEIGNHLGLTVETVSRLLTRFQKEQIIKVDGKNIQIQSIEILREKLGEHVANKKACG</sequence>
<dbReference type="Proteomes" id="UP000006334">
    <property type="component" value="Unassembled WGS sequence"/>
</dbReference>
<dbReference type="Gene3D" id="1.10.10.10">
    <property type="entry name" value="Winged helix-like DNA-binding domain superfamily/Winged helix DNA-binding domain"/>
    <property type="match status" value="1"/>
</dbReference>
<dbReference type="RefSeq" id="WP_008844585.1">
    <property type="nucleotide sequence ID" value="NZ_BAEN01000041.1"/>
</dbReference>
<organism evidence="5 6">
    <name type="scientific">Aliiglaciecola lipolytica E3</name>
    <dbReference type="NCBI Taxonomy" id="1127673"/>
    <lineage>
        <taxon>Bacteria</taxon>
        <taxon>Pseudomonadati</taxon>
        <taxon>Pseudomonadota</taxon>
        <taxon>Gammaproteobacteria</taxon>
        <taxon>Alteromonadales</taxon>
        <taxon>Alteromonadaceae</taxon>
        <taxon>Aliiglaciecola</taxon>
    </lineage>
</organism>
<accession>K6X288</accession>
<dbReference type="InterPro" id="IPR000595">
    <property type="entry name" value="cNMP-bd_dom"/>
</dbReference>
<dbReference type="SMART" id="SM00100">
    <property type="entry name" value="cNMP"/>
    <property type="match status" value="1"/>
</dbReference>
<dbReference type="FunFam" id="1.10.10.10:FF:000028">
    <property type="entry name" value="Fumarate/nitrate reduction transcriptional regulator Fnr"/>
    <property type="match status" value="1"/>
</dbReference>
<dbReference type="Pfam" id="PF13545">
    <property type="entry name" value="HTH_Crp_2"/>
    <property type="match status" value="1"/>
</dbReference>
<dbReference type="PANTHER" id="PTHR24567:SF75">
    <property type="entry name" value="FUMARATE AND NITRATE REDUCTION REGULATORY PROTEIN"/>
    <property type="match status" value="1"/>
</dbReference>
<evidence type="ECO:0000256" key="3">
    <source>
        <dbReference type="ARBA" id="ARBA00023163"/>
    </source>
</evidence>
<protein>
    <submittedName>
        <fullName evidence="5">CRP/FNR family transcriptional regulator, anaerobic regulatory protein</fullName>
    </submittedName>
</protein>
<dbReference type="SUPFAM" id="SSF51206">
    <property type="entry name" value="cAMP-binding domain-like"/>
    <property type="match status" value="1"/>
</dbReference>
<dbReference type="InterPro" id="IPR050397">
    <property type="entry name" value="Env_Response_Regulators"/>
</dbReference>
<proteinExistence type="predicted"/>
<dbReference type="InterPro" id="IPR014710">
    <property type="entry name" value="RmlC-like_jellyroll"/>
</dbReference>
<evidence type="ECO:0000259" key="4">
    <source>
        <dbReference type="PROSITE" id="PS51063"/>
    </source>
</evidence>
<dbReference type="AlphaFoldDB" id="K6X288"/>
<evidence type="ECO:0000256" key="2">
    <source>
        <dbReference type="ARBA" id="ARBA00023125"/>
    </source>
</evidence>
<dbReference type="PANTHER" id="PTHR24567">
    <property type="entry name" value="CRP FAMILY TRANSCRIPTIONAL REGULATORY PROTEIN"/>
    <property type="match status" value="1"/>
</dbReference>
<dbReference type="OrthoDB" id="7643467at2"/>
<dbReference type="eggNOG" id="COG0664">
    <property type="taxonomic scope" value="Bacteria"/>
</dbReference>
<dbReference type="SUPFAM" id="SSF46785">
    <property type="entry name" value="Winged helix' DNA-binding domain"/>
    <property type="match status" value="1"/>
</dbReference>
<name>K6X288_9ALTE</name>
<dbReference type="CDD" id="cd00092">
    <property type="entry name" value="HTH_CRP"/>
    <property type="match status" value="1"/>
</dbReference>
<dbReference type="GO" id="GO:0003700">
    <property type="term" value="F:DNA-binding transcription factor activity"/>
    <property type="evidence" value="ECO:0007669"/>
    <property type="project" value="TreeGrafter"/>
</dbReference>
<comment type="caution">
    <text evidence="5">The sequence shown here is derived from an EMBL/GenBank/DDBJ whole genome shotgun (WGS) entry which is preliminary data.</text>
</comment>
<feature type="domain" description="HTH crp-type" evidence="4">
    <location>
        <begin position="155"/>
        <end position="228"/>
    </location>
</feature>
<dbReference type="InterPro" id="IPR018490">
    <property type="entry name" value="cNMP-bd_dom_sf"/>
</dbReference>
<dbReference type="InterPro" id="IPR036390">
    <property type="entry name" value="WH_DNA-bd_sf"/>
</dbReference>
<dbReference type="GO" id="GO:0003677">
    <property type="term" value="F:DNA binding"/>
    <property type="evidence" value="ECO:0007669"/>
    <property type="project" value="UniProtKB-KW"/>
</dbReference>
<dbReference type="SMART" id="SM00419">
    <property type="entry name" value="HTH_CRP"/>
    <property type="match status" value="1"/>
</dbReference>
<dbReference type="Pfam" id="PF00027">
    <property type="entry name" value="cNMP_binding"/>
    <property type="match status" value="1"/>
</dbReference>
<dbReference type="InterPro" id="IPR012318">
    <property type="entry name" value="HTH_CRP"/>
</dbReference>
<keyword evidence="3" id="KW-0804">Transcription</keyword>
<reference evidence="5 6" key="1">
    <citation type="journal article" date="2017" name="Antonie Van Leeuwenhoek">
        <title>Rhizobium rhizosphaerae sp. nov., a novel species isolated from rice rhizosphere.</title>
        <authorList>
            <person name="Zhao J.J."/>
            <person name="Zhang J."/>
            <person name="Zhang R.J."/>
            <person name="Zhang C.W."/>
            <person name="Yin H.Q."/>
            <person name="Zhang X.X."/>
        </authorList>
    </citation>
    <scope>NUCLEOTIDE SEQUENCE [LARGE SCALE GENOMIC DNA]</scope>
    <source>
        <strain evidence="5 6">E3</strain>
    </source>
</reference>
<keyword evidence="1" id="KW-0805">Transcription regulation</keyword>
<dbReference type="STRING" id="1127673.GLIP_2141"/>
<evidence type="ECO:0000313" key="5">
    <source>
        <dbReference type="EMBL" id="GAC14769.1"/>
    </source>
</evidence>
<dbReference type="PROSITE" id="PS51063">
    <property type="entry name" value="HTH_CRP_2"/>
    <property type="match status" value="1"/>
</dbReference>
<evidence type="ECO:0000256" key="1">
    <source>
        <dbReference type="ARBA" id="ARBA00023015"/>
    </source>
</evidence>
<dbReference type="GO" id="GO:0005829">
    <property type="term" value="C:cytosol"/>
    <property type="evidence" value="ECO:0007669"/>
    <property type="project" value="TreeGrafter"/>
</dbReference>
<keyword evidence="6" id="KW-1185">Reference proteome</keyword>
<gene>
    <name evidence="5" type="primary">fnr</name>
    <name evidence="5" type="ORF">GLIP_2141</name>
</gene>
<dbReference type="PRINTS" id="PR00034">
    <property type="entry name" value="HTHCRP"/>
</dbReference>
<dbReference type="EMBL" id="BAEN01000041">
    <property type="protein sequence ID" value="GAC14769.1"/>
    <property type="molecule type" value="Genomic_DNA"/>
</dbReference>
<keyword evidence="2" id="KW-0238">DNA-binding</keyword>
<dbReference type="Gene3D" id="2.60.120.10">
    <property type="entry name" value="Jelly Rolls"/>
    <property type="match status" value="1"/>
</dbReference>
<dbReference type="CDD" id="cd00038">
    <property type="entry name" value="CAP_ED"/>
    <property type="match status" value="1"/>
</dbReference>